<keyword evidence="2" id="KW-1185">Reference proteome</keyword>
<gene>
    <name evidence="1" type="ORF">AVEN_96069_1</name>
</gene>
<dbReference type="Proteomes" id="UP000499080">
    <property type="component" value="Unassembled WGS sequence"/>
</dbReference>
<evidence type="ECO:0000313" key="2">
    <source>
        <dbReference type="Proteomes" id="UP000499080"/>
    </source>
</evidence>
<proteinExistence type="predicted"/>
<evidence type="ECO:0000313" key="1">
    <source>
        <dbReference type="EMBL" id="GBL86844.1"/>
    </source>
</evidence>
<organism evidence="1 2">
    <name type="scientific">Araneus ventricosus</name>
    <name type="common">Orbweaver spider</name>
    <name type="synonym">Epeira ventricosa</name>
    <dbReference type="NCBI Taxonomy" id="182803"/>
    <lineage>
        <taxon>Eukaryota</taxon>
        <taxon>Metazoa</taxon>
        <taxon>Ecdysozoa</taxon>
        <taxon>Arthropoda</taxon>
        <taxon>Chelicerata</taxon>
        <taxon>Arachnida</taxon>
        <taxon>Araneae</taxon>
        <taxon>Araneomorphae</taxon>
        <taxon>Entelegynae</taxon>
        <taxon>Araneoidea</taxon>
        <taxon>Araneidae</taxon>
        <taxon>Araneus</taxon>
    </lineage>
</organism>
<protein>
    <submittedName>
        <fullName evidence="1">Uncharacterized protein</fullName>
    </submittedName>
</protein>
<feature type="non-terminal residue" evidence="1">
    <location>
        <position position="36"/>
    </location>
</feature>
<dbReference type="EMBL" id="BGPR01000050">
    <property type="protein sequence ID" value="GBL86844.1"/>
    <property type="molecule type" value="Genomic_DNA"/>
</dbReference>
<name>A0A4Y2B708_ARAVE</name>
<comment type="caution">
    <text evidence="1">The sequence shown here is derived from an EMBL/GenBank/DDBJ whole genome shotgun (WGS) entry which is preliminary data.</text>
</comment>
<accession>A0A4Y2B708</accession>
<reference evidence="1 2" key="1">
    <citation type="journal article" date="2019" name="Sci. Rep.">
        <title>Orb-weaving spider Araneus ventricosus genome elucidates the spidroin gene catalogue.</title>
        <authorList>
            <person name="Kono N."/>
            <person name="Nakamura H."/>
            <person name="Ohtoshi R."/>
            <person name="Moran D.A.P."/>
            <person name="Shinohara A."/>
            <person name="Yoshida Y."/>
            <person name="Fujiwara M."/>
            <person name="Mori M."/>
            <person name="Tomita M."/>
            <person name="Arakawa K."/>
        </authorList>
    </citation>
    <scope>NUCLEOTIDE SEQUENCE [LARGE SCALE GENOMIC DNA]</scope>
</reference>
<dbReference type="AlphaFoldDB" id="A0A4Y2B708"/>
<sequence length="36" mass="4293">MDQPRIFLKETMIYWRVKAVGVRGPRRREFGGRQAS</sequence>